<keyword evidence="2" id="KW-1185">Reference proteome</keyword>
<dbReference type="HOGENOM" id="CLU_197489_0_0_5"/>
<evidence type="ECO:0008006" key="3">
    <source>
        <dbReference type="Google" id="ProtNLM"/>
    </source>
</evidence>
<evidence type="ECO:0000313" key="1">
    <source>
        <dbReference type="EMBL" id="AGI74737.1"/>
    </source>
</evidence>
<protein>
    <recommendedName>
        <fullName evidence="3">Uracil-DNA glycosylase</fullName>
    </recommendedName>
</protein>
<keyword evidence="1" id="KW-0614">Plasmid</keyword>
<dbReference type="AlphaFoldDB" id="M9RRC8"/>
<accession>M9RRC8</accession>
<dbReference type="KEGG" id="oar:OA238_118p0405"/>
<dbReference type="EMBL" id="CP003743">
    <property type="protein sequence ID" value="AGI74737.1"/>
    <property type="molecule type" value="Genomic_DNA"/>
</dbReference>
<gene>
    <name evidence="1" type="ORF">OA238_118p0405</name>
</gene>
<dbReference type="Proteomes" id="UP000004688">
    <property type="component" value="Plasmid pOA238_118"/>
</dbReference>
<geneLocation type="plasmid" evidence="1 2">
    <name>pOA238_118</name>
</geneLocation>
<proteinExistence type="predicted"/>
<evidence type="ECO:0000313" key="2">
    <source>
        <dbReference type="Proteomes" id="UP000004688"/>
    </source>
</evidence>
<name>M9RRC8_9RHOB</name>
<sequence length="65" mass="7499">MSGHDHKPRMVCGNCRFLGVTYQPHQPWKCMRFGFKSKEIPASVVFRETGTECALYEPRTQLPRG</sequence>
<organism evidence="1 2">
    <name type="scientific">Octadecabacter arcticus 238</name>
    <dbReference type="NCBI Taxonomy" id="391616"/>
    <lineage>
        <taxon>Bacteria</taxon>
        <taxon>Pseudomonadati</taxon>
        <taxon>Pseudomonadota</taxon>
        <taxon>Alphaproteobacteria</taxon>
        <taxon>Rhodobacterales</taxon>
        <taxon>Roseobacteraceae</taxon>
        <taxon>Octadecabacter</taxon>
    </lineage>
</organism>
<reference evidence="1 2" key="1">
    <citation type="journal article" date="2013" name="PLoS ONE">
        <title>Poles Apart: Arctic and Antarctic Octadecabacter strains Share High Genome Plasticity and a New Type of Xanthorhodopsin.</title>
        <authorList>
            <person name="Vollmers J."/>
            <person name="Voget S."/>
            <person name="Dietrich S."/>
            <person name="Gollnow K."/>
            <person name="Smits M."/>
            <person name="Meyer K."/>
            <person name="Brinkhoff T."/>
            <person name="Simon M."/>
            <person name="Daniel R."/>
        </authorList>
    </citation>
    <scope>NUCLEOTIDE SEQUENCE [LARGE SCALE GENOMIC DNA]</scope>
    <source>
        <strain evidence="1 2">238</strain>
        <plasmid evidence="2">Plasmid pOA238_118</plasmid>
    </source>
</reference>